<dbReference type="PANTHER" id="PTHR12652:SF25">
    <property type="entry name" value="MICROBODY (PEROXISOME) PROLIFERATION PROTEIN PEROXIN 11C (EUROFUNG)"/>
    <property type="match status" value="1"/>
</dbReference>
<evidence type="ECO:0000313" key="3">
    <source>
        <dbReference type="Proteomes" id="UP000014074"/>
    </source>
</evidence>
<dbReference type="OrthoDB" id="10005898at2759"/>
<dbReference type="EMBL" id="KB932987">
    <property type="protein sequence ID" value="EOO01600.1"/>
    <property type="molecule type" value="Genomic_DNA"/>
</dbReference>
<dbReference type="Proteomes" id="UP000014074">
    <property type="component" value="Unassembled WGS sequence"/>
</dbReference>
<keyword evidence="3" id="KW-1185">Reference proteome</keyword>
<dbReference type="GeneID" id="19323201"/>
<dbReference type="HOGENOM" id="CLU_052213_0_1_1"/>
<sequence>MAEESSQAIADLPTGEPIPSSSPPPSSKKPSPLPLRALLAAAPSNIDAFLAHLHRCLQTPSGIDTVLLFLCYTSRFNSAALTSLSQSLLRRSARELIALAFTLPPRTTVLFSVPGKSPGKSAAAELALLLAGRLKSLASLISELRMMMRLWGLLGMYFWGKGLANKLLAARQAKVTTDGGEKTGDDAAAAPKESPLVTAVAWTQWLSCVVFQALENGAYLSSKGVLGWSPQAQARAYSIGTKAWGVYVAVELGRLAAEIVAKRRAAREPSVSAADAESAKTELVGLRTEFVRNAAWAPLILHWSSEKGLVSDMTVGLLGSIPGVMQMRRLWRETA</sequence>
<dbReference type="AlphaFoldDB" id="R8BQP1"/>
<evidence type="ECO:0000256" key="1">
    <source>
        <dbReference type="SAM" id="MobiDB-lite"/>
    </source>
</evidence>
<proteinExistence type="predicted"/>
<feature type="region of interest" description="Disordered" evidence="1">
    <location>
        <begin position="1"/>
        <end position="33"/>
    </location>
</feature>
<protein>
    <submittedName>
        <fullName evidence="2">Putative peroxin 11c protein</fullName>
    </submittedName>
</protein>
<dbReference type="PANTHER" id="PTHR12652">
    <property type="entry name" value="PEROXISOMAL BIOGENESIS FACTOR 11"/>
    <property type="match status" value="1"/>
</dbReference>
<evidence type="ECO:0000313" key="2">
    <source>
        <dbReference type="EMBL" id="EOO01600.1"/>
    </source>
</evidence>
<name>R8BQP1_PHAM7</name>
<dbReference type="eggNOG" id="ENOG502S1P2">
    <property type="taxonomic scope" value="Eukaryota"/>
</dbReference>
<gene>
    <name evidence="2" type="ORF">UCRPA7_2905</name>
</gene>
<organism evidence="2 3">
    <name type="scientific">Phaeoacremonium minimum (strain UCR-PA7)</name>
    <name type="common">Esca disease fungus</name>
    <name type="synonym">Togninia minima</name>
    <dbReference type="NCBI Taxonomy" id="1286976"/>
    <lineage>
        <taxon>Eukaryota</taxon>
        <taxon>Fungi</taxon>
        <taxon>Dikarya</taxon>
        <taxon>Ascomycota</taxon>
        <taxon>Pezizomycotina</taxon>
        <taxon>Sordariomycetes</taxon>
        <taxon>Sordariomycetidae</taxon>
        <taxon>Togniniales</taxon>
        <taxon>Togniniaceae</taxon>
        <taxon>Phaeoacremonium</taxon>
    </lineage>
</organism>
<accession>R8BQP1</accession>
<dbReference type="KEGG" id="tmn:UCRPA7_2905"/>
<reference evidence="3" key="1">
    <citation type="journal article" date="2013" name="Genome Announc.">
        <title>Draft genome sequence of the ascomycete Phaeoacremonium aleophilum strain UCR-PA7, a causal agent of the esca disease complex in grapevines.</title>
        <authorList>
            <person name="Blanco-Ulate B."/>
            <person name="Rolshausen P."/>
            <person name="Cantu D."/>
        </authorList>
    </citation>
    <scope>NUCLEOTIDE SEQUENCE [LARGE SCALE GENOMIC DNA]</scope>
    <source>
        <strain evidence="3">UCR-PA7</strain>
    </source>
</reference>
<feature type="compositionally biased region" description="Pro residues" evidence="1">
    <location>
        <begin position="20"/>
        <end position="33"/>
    </location>
</feature>
<dbReference type="RefSeq" id="XP_007913657.1">
    <property type="nucleotide sequence ID" value="XM_007915466.1"/>
</dbReference>